<comment type="caution">
    <text evidence="1">The sequence shown here is derived from an EMBL/GenBank/DDBJ whole genome shotgun (WGS) entry which is preliminary data.</text>
</comment>
<proteinExistence type="predicted"/>
<evidence type="ECO:0000313" key="1">
    <source>
        <dbReference type="EMBL" id="KAI5343519.1"/>
    </source>
</evidence>
<keyword evidence="2" id="KW-1185">Reference proteome</keyword>
<reference evidence="1 2" key="1">
    <citation type="journal article" date="2022" name="G3 (Bethesda)">
        <title>Whole-genome sequence and methylome profiling of the almond [Prunus dulcis (Mill.) D.A. Webb] cultivar 'Nonpareil'.</title>
        <authorList>
            <person name="D'Amico-Willman K.M."/>
            <person name="Ouma W.Z."/>
            <person name="Meulia T."/>
            <person name="Sideli G.M."/>
            <person name="Gradziel T.M."/>
            <person name="Fresnedo-Ramirez J."/>
        </authorList>
    </citation>
    <scope>NUCLEOTIDE SEQUENCE [LARGE SCALE GENOMIC DNA]</scope>
    <source>
        <strain evidence="1">Clone GOH B32 T37-40</strain>
    </source>
</reference>
<dbReference type="EMBL" id="JAJFAZ020000002">
    <property type="protein sequence ID" value="KAI5343519.1"/>
    <property type="molecule type" value="Genomic_DNA"/>
</dbReference>
<gene>
    <name evidence="1" type="ORF">L3X38_011395</name>
</gene>
<accession>A0AAD4WJ02</accession>
<protein>
    <submittedName>
        <fullName evidence="1">Uncharacterized protein</fullName>
    </submittedName>
</protein>
<dbReference type="Proteomes" id="UP001054821">
    <property type="component" value="Chromosome 2"/>
</dbReference>
<organism evidence="1 2">
    <name type="scientific">Prunus dulcis</name>
    <name type="common">Almond</name>
    <name type="synonym">Amygdalus dulcis</name>
    <dbReference type="NCBI Taxonomy" id="3755"/>
    <lineage>
        <taxon>Eukaryota</taxon>
        <taxon>Viridiplantae</taxon>
        <taxon>Streptophyta</taxon>
        <taxon>Embryophyta</taxon>
        <taxon>Tracheophyta</taxon>
        <taxon>Spermatophyta</taxon>
        <taxon>Magnoliopsida</taxon>
        <taxon>eudicotyledons</taxon>
        <taxon>Gunneridae</taxon>
        <taxon>Pentapetalae</taxon>
        <taxon>rosids</taxon>
        <taxon>fabids</taxon>
        <taxon>Rosales</taxon>
        <taxon>Rosaceae</taxon>
        <taxon>Amygdaloideae</taxon>
        <taxon>Amygdaleae</taxon>
        <taxon>Prunus</taxon>
    </lineage>
</organism>
<name>A0AAD4WJ02_PRUDU</name>
<sequence length="197" mass="22014">MAVEASYNKTAELLQQKSISPRKEGASFQAVTTSIGSSILFQGQPSRYENANQNSPLSFLPHIQLIVGLNIPKNTIGGRYRERWKQATTTNNVTNEASSIKNGSNGGNGTACRVSTTIPRPNGQACPNRRLDPADKLNSTNELDLVFRLVPRQVPKLSSLDRINHGRVFHQWTRPQSKLQPVFQLWEMKKDYILSKP</sequence>
<evidence type="ECO:0000313" key="2">
    <source>
        <dbReference type="Proteomes" id="UP001054821"/>
    </source>
</evidence>
<dbReference type="AlphaFoldDB" id="A0AAD4WJ02"/>